<evidence type="ECO:0000313" key="4">
    <source>
        <dbReference type="Proteomes" id="UP000239425"/>
    </source>
</evidence>
<feature type="region of interest" description="Disordered" evidence="1">
    <location>
        <begin position="61"/>
        <end position="98"/>
    </location>
</feature>
<accession>A0A2S5R6U9</accession>
<dbReference type="Proteomes" id="UP000239425">
    <property type="component" value="Unassembled WGS sequence"/>
</dbReference>
<dbReference type="EMBL" id="PHHC01000143">
    <property type="protein sequence ID" value="PPE03013.1"/>
    <property type="molecule type" value="Genomic_DNA"/>
</dbReference>
<feature type="compositionally biased region" description="Low complexity" evidence="1">
    <location>
        <begin position="75"/>
        <end position="91"/>
    </location>
</feature>
<comment type="caution">
    <text evidence="3">The sequence shown here is derived from an EMBL/GenBank/DDBJ whole genome shotgun (WGS) entry which is preliminary data.</text>
</comment>
<name>A0A2S5R6U9_9PROT</name>
<sequence>MNINKFNYVYFSMIISSGAFSVPVLPQAKKGGRNVAQTAQNISQPQAKKGGRNVAQAAQNISQPQAKKGGRNVEKSVQNVSQSQVQEHSSNLAKTLPGHVPQKKFLSLELRRNQKKIQEKNTFTTQSKFMDFEQSLQAQKALWNRDKPRTELNLILQTKKLCYDLKKGIHETKNALEHHVANAPEFKNSLEEDLEHLKEALGRQSKFVSQSLENKKLRAKERNNH</sequence>
<organism evidence="3 4">
    <name type="scientific">Holospora curviuscula</name>
    <dbReference type="NCBI Taxonomy" id="1082868"/>
    <lineage>
        <taxon>Bacteria</taxon>
        <taxon>Pseudomonadati</taxon>
        <taxon>Pseudomonadota</taxon>
        <taxon>Alphaproteobacteria</taxon>
        <taxon>Holosporales</taxon>
        <taxon>Holosporaceae</taxon>
        <taxon>Holospora</taxon>
    </lineage>
</organism>
<protein>
    <submittedName>
        <fullName evidence="3">Uncharacterized protein</fullName>
    </submittedName>
</protein>
<keyword evidence="2" id="KW-1133">Transmembrane helix</keyword>
<evidence type="ECO:0000256" key="2">
    <source>
        <dbReference type="SAM" id="Phobius"/>
    </source>
</evidence>
<reference evidence="3 4" key="1">
    <citation type="submission" date="2017-11" db="EMBL/GenBank/DDBJ databases">
        <title>Comparative genomic analysis of Holospora spp., intranuclear symbionts of paramecia.</title>
        <authorList>
            <person name="Garushyants S.K."/>
            <person name="Beliavskaya A."/>
            <person name="Malko D.B."/>
            <person name="Logacheva M.D."/>
            <person name="Rautian M.S."/>
            <person name="Gelfand M.S."/>
        </authorList>
    </citation>
    <scope>NUCLEOTIDE SEQUENCE [LARGE SCALE GENOMIC DNA]</scope>
    <source>
        <strain evidence="4">02AZ16</strain>
    </source>
</reference>
<evidence type="ECO:0000256" key="1">
    <source>
        <dbReference type="SAM" id="MobiDB-lite"/>
    </source>
</evidence>
<dbReference type="RefSeq" id="WP_104207431.1">
    <property type="nucleotide sequence ID" value="NZ_PHHC01000143.1"/>
</dbReference>
<dbReference type="AlphaFoldDB" id="A0A2S5R6U9"/>
<keyword evidence="2" id="KW-0812">Transmembrane</keyword>
<keyword evidence="4" id="KW-1185">Reference proteome</keyword>
<proteinExistence type="predicted"/>
<gene>
    <name evidence="3" type="ORF">HCUR_01546</name>
</gene>
<evidence type="ECO:0000313" key="3">
    <source>
        <dbReference type="EMBL" id="PPE03013.1"/>
    </source>
</evidence>
<keyword evidence="2" id="KW-0472">Membrane</keyword>
<feature type="transmembrane region" description="Helical" evidence="2">
    <location>
        <begin position="6"/>
        <end position="25"/>
    </location>
</feature>